<feature type="region of interest" description="Disordered" evidence="1">
    <location>
        <begin position="57"/>
        <end position="147"/>
    </location>
</feature>
<dbReference type="Proteomes" id="UP000262825">
    <property type="component" value="Unassembled WGS sequence"/>
</dbReference>
<dbReference type="Pfam" id="PF00650">
    <property type="entry name" value="CRAL_TRIO"/>
    <property type="match status" value="1"/>
</dbReference>
<dbReference type="Pfam" id="PF03765">
    <property type="entry name" value="CRAL_TRIO_N"/>
    <property type="match status" value="1"/>
</dbReference>
<feature type="compositionally biased region" description="Basic and acidic residues" evidence="1">
    <location>
        <begin position="99"/>
        <end position="124"/>
    </location>
</feature>
<dbReference type="SUPFAM" id="SSF52087">
    <property type="entry name" value="CRAL/TRIO domain"/>
    <property type="match status" value="1"/>
</dbReference>
<accession>A0A376B3A7</accession>
<evidence type="ECO:0000313" key="3">
    <source>
        <dbReference type="EMBL" id="SSD59175.1"/>
    </source>
</evidence>
<gene>
    <name evidence="3" type="ORF">SCODWIG_00936</name>
</gene>
<feature type="compositionally biased region" description="Basic and acidic residues" evidence="1">
    <location>
        <begin position="57"/>
        <end position="80"/>
    </location>
</feature>
<dbReference type="EMBL" id="UFAJ01000102">
    <property type="protein sequence ID" value="SSD59175.1"/>
    <property type="molecule type" value="Genomic_DNA"/>
</dbReference>
<dbReference type="PANTHER" id="PTHR46590">
    <property type="entry name" value="PHOSPHATIDYLINOSITOL TRANSFER PROTEIN CSR1-RELATED"/>
    <property type="match status" value="1"/>
</dbReference>
<dbReference type="AlphaFoldDB" id="A0A376B3A7"/>
<organism evidence="3 4">
    <name type="scientific">Saccharomycodes ludwigii</name>
    <dbReference type="NCBI Taxonomy" id="36035"/>
    <lineage>
        <taxon>Eukaryota</taxon>
        <taxon>Fungi</taxon>
        <taxon>Dikarya</taxon>
        <taxon>Ascomycota</taxon>
        <taxon>Saccharomycotina</taxon>
        <taxon>Saccharomycetes</taxon>
        <taxon>Saccharomycodales</taxon>
        <taxon>Saccharomycodaceae</taxon>
        <taxon>Saccharomycodes</taxon>
    </lineage>
</organism>
<dbReference type="PANTHER" id="PTHR46590:SF1">
    <property type="entry name" value="PHOSPHATIDYLINOSITOL TRANSFER PROTEIN CSR1"/>
    <property type="match status" value="1"/>
</dbReference>
<sequence length="484" mass="57085">MATNNSDTKNTFLEGRAQNLTGEQKLVLQKVWAQLLLFWGVKVKVDHILTPYDKKNCASEKEEMKEEEKAEMEKHTIENKHTKKKSHSGGWFGSHSSSKKKEHEEKAKLEHKLEEQDKENKSIEKLNNTQHESDNEEDNGETFDTRSNRSAAAIEESYPHCYIHDSLKDLKPEEIKEEFWNMLRVESPDNLLLRYIRARKWNIDKSLVMISRTFDWRLNKLQPDKILREGEKYAFDHKMDGLIKNYESMKASIRGVDLGGHPIVLVRVKLHHPSEQTEEEVERYALTVIEEARLFLKEPIDQATIVFDLTGFSLSNMEYSPVKFLIECFEAHYPECLSKFIIHKAPWVFNSIWSIIKNWLDPVVASKFIFTKGHKDLLKYIALEHIPEYLSGGDKYNYHYQAPGNWDELDSKLNDHETRDLLISKRDEIIGRFIYNTVQWIETGEDGFFKERLKIGEEFKNNYIELDPYLRSRSYYDWENLLKL</sequence>
<feature type="domain" description="CRAL-TRIO" evidence="2">
    <location>
        <begin position="239"/>
        <end position="398"/>
    </location>
</feature>
<dbReference type="InterPro" id="IPR011074">
    <property type="entry name" value="CRAL/TRIO_N_dom"/>
</dbReference>
<name>A0A376B3A7_9ASCO</name>
<dbReference type="InterPro" id="IPR036273">
    <property type="entry name" value="CRAL/TRIO_N_dom_sf"/>
</dbReference>
<evidence type="ECO:0000259" key="2">
    <source>
        <dbReference type="PROSITE" id="PS50191"/>
    </source>
</evidence>
<dbReference type="Gene3D" id="3.40.525.10">
    <property type="entry name" value="CRAL-TRIO lipid binding domain"/>
    <property type="match status" value="1"/>
</dbReference>
<dbReference type="InterPro" id="IPR052432">
    <property type="entry name" value="PITP/CRAL-TRIO"/>
</dbReference>
<dbReference type="VEuPathDB" id="FungiDB:SCODWIG_00936"/>
<dbReference type="SMART" id="SM01100">
    <property type="entry name" value="CRAL_TRIO_N"/>
    <property type="match status" value="1"/>
</dbReference>
<evidence type="ECO:0000313" key="4">
    <source>
        <dbReference type="Proteomes" id="UP000262825"/>
    </source>
</evidence>
<dbReference type="CDD" id="cd00170">
    <property type="entry name" value="SEC14"/>
    <property type="match status" value="1"/>
</dbReference>
<dbReference type="SMART" id="SM00516">
    <property type="entry name" value="SEC14"/>
    <property type="match status" value="1"/>
</dbReference>
<reference evidence="4" key="1">
    <citation type="submission" date="2018-06" db="EMBL/GenBank/DDBJ databases">
        <authorList>
            <person name="Guldener U."/>
        </authorList>
    </citation>
    <scope>NUCLEOTIDE SEQUENCE [LARGE SCALE GENOMIC DNA]</scope>
    <source>
        <strain evidence="4">UTAD17</strain>
    </source>
</reference>
<evidence type="ECO:0000256" key="1">
    <source>
        <dbReference type="SAM" id="MobiDB-lite"/>
    </source>
</evidence>
<proteinExistence type="predicted"/>
<protein>
    <submittedName>
        <fullName evidence="3">Related to Phosphatidylinositol transfer protein CSR1</fullName>
    </submittedName>
</protein>
<dbReference type="InterPro" id="IPR001251">
    <property type="entry name" value="CRAL-TRIO_dom"/>
</dbReference>
<dbReference type="PROSITE" id="PS50191">
    <property type="entry name" value="CRAL_TRIO"/>
    <property type="match status" value="1"/>
</dbReference>
<dbReference type="SUPFAM" id="SSF46938">
    <property type="entry name" value="CRAL/TRIO N-terminal domain"/>
    <property type="match status" value="1"/>
</dbReference>
<dbReference type="InterPro" id="IPR036865">
    <property type="entry name" value="CRAL-TRIO_dom_sf"/>
</dbReference>
<keyword evidence="4" id="KW-1185">Reference proteome</keyword>